<evidence type="ECO:0000256" key="1">
    <source>
        <dbReference type="ARBA" id="ARBA00005725"/>
    </source>
</evidence>
<evidence type="ECO:0000256" key="3">
    <source>
        <dbReference type="ARBA" id="ARBA00023002"/>
    </source>
</evidence>
<sequence>MGVVAVAGGTGGVGKAIVEQLQLAKASFIVLSRENNASPIGPPSVKVDYEDVESLTEVLKSNKIDTVISTISIDSEASFQAQLNLIDAAVASKTTRRFIPSEFGVLNRPEDVKNEPYTTPWMKTAERLKASGLQYTRFVNGFLMDYWGMPHFPSHLSPSIFSIDVGNRRAAIPGSGDDVLSLTHSNDVGRFVVRSLDSDDWPEYSIVVGSDMTLNEALATIRGVRGGTFDVTYDSEERLRNDDATILEDLEGDAARQAKQMNSFFGRLIINHLMEMPKENRLNAKYPDIRPITVQEMVEEAWKGR</sequence>
<dbReference type="InterPro" id="IPR036291">
    <property type="entry name" value="NAD(P)-bd_dom_sf"/>
</dbReference>
<reference evidence="5" key="1">
    <citation type="submission" date="2020-03" db="EMBL/GenBank/DDBJ databases">
        <authorList>
            <person name="He L."/>
        </authorList>
    </citation>
    <scope>NUCLEOTIDE SEQUENCE</scope>
    <source>
        <strain evidence="5">CkLH20</strain>
    </source>
</reference>
<evidence type="ECO:0000259" key="4">
    <source>
        <dbReference type="Pfam" id="PF05368"/>
    </source>
</evidence>
<feature type="domain" description="NmrA-like" evidence="4">
    <location>
        <begin position="3"/>
        <end position="241"/>
    </location>
</feature>
<evidence type="ECO:0000256" key="2">
    <source>
        <dbReference type="ARBA" id="ARBA00022857"/>
    </source>
</evidence>
<dbReference type="Gene3D" id="3.40.50.720">
    <property type="entry name" value="NAD(P)-binding Rossmann-like Domain"/>
    <property type="match status" value="1"/>
</dbReference>
<dbReference type="InterPro" id="IPR051609">
    <property type="entry name" value="NmrA/Isoflavone_reductase-like"/>
</dbReference>
<keyword evidence="2" id="KW-0521">NADP</keyword>
<evidence type="ECO:0000313" key="6">
    <source>
        <dbReference type="Proteomes" id="UP000781932"/>
    </source>
</evidence>
<protein>
    <recommendedName>
        <fullName evidence="4">NmrA-like domain-containing protein</fullName>
    </recommendedName>
</protein>
<keyword evidence="6" id="KW-1185">Reference proteome</keyword>
<dbReference type="SUPFAM" id="SSF51735">
    <property type="entry name" value="NAD(P)-binding Rossmann-fold domains"/>
    <property type="match status" value="1"/>
</dbReference>
<dbReference type="OrthoDB" id="10000533at2759"/>
<accession>A0A9P6HZB5</accession>
<dbReference type="Gene3D" id="3.90.25.10">
    <property type="entry name" value="UDP-galactose 4-epimerase, domain 1"/>
    <property type="match status" value="1"/>
</dbReference>
<dbReference type="EMBL" id="JAATWM020000034">
    <property type="protein sequence ID" value="KAF9872917.1"/>
    <property type="molecule type" value="Genomic_DNA"/>
</dbReference>
<gene>
    <name evidence="5" type="ORF">CkaCkLH20_09427</name>
</gene>
<comment type="caution">
    <text evidence="5">The sequence shown here is derived from an EMBL/GenBank/DDBJ whole genome shotgun (WGS) entry which is preliminary data.</text>
</comment>
<dbReference type="GeneID" id="62165216"/>
<dbReference type="RefSeq" id="XP_038742378.1">
    <property type="nucleotide sequence ID" value="XM_038892142.1"/>
</dbReference>
<dbReference type="GO" id="GO:0016491">
    <property type="term" value="F:oxidoreductase activity"/>
    <property type="evidence" value="ECO:0007669"/>
    <property type="project" value="UniProtKB-KW"/>
</dbReference>
<evidence type="ECO:0000313" key="5">
    <source>
        <dbReference type="EMBL" id="KAF9872917.1"/>
    </source>
</evidence>
<dbReference type="Proteomes" id="UP000781932">
    <property type="component" value="Unassembled WGS sequence"/>
</dbReference>
<reference evidence="5" key="2">
    <citation type="submission" date="2020-11" db="EMBL/GenBank/DDBJ databases">
        <title>Whole genome sequencing of Colletotrichum sp.</title>
        <authorList>
            <person name="Li H."/>
        </authorList>
    </citation>
    <scope>NUCLEOTIDE SEQUENCE</scope>
    <source>
        <strain evidence="5">CkLH20</strain>
    </source>
</reference>
<dbReference type="Pfam" id="PF05368">
    <property type="entry name" value="NmrA"/>
    <property type="match status" value="1"/>
</dbReference>
<dbReference type="PANTHER" id="PTHR47706:SF4">
    <property type="entry name" value="NMRA-LIKE DOMAIN-CONTAINING PROTEIN"/>
    <property type="match status" value="1"/>
</dbReference>
<comment type="similarity">
    <text evidence="1">Belongs to the NmrA-type oxidoreductase family. Isoflavone reductase subfamily.</text>
</comment>
<dbReference type="AlphaFoldDB" id="A0A9P6HZB5"/>
<organism evidence="5 6">
    <name type="scientific">Colletotrichum karsti</name>
    <dbReference type="NCBI Taxonomy" id="1095194"/>
    <lineage>
        <taxon>Eukaryota</taxon>
        <taxon>Fungi</taxon>
        <taxon>Dikarya</taxon>
        <taxon>Ascomycota</taxon>
        <taxon>Pezizomycotina</taxon>
        <taxon>Sordariomycetes</taxon>
        <taxon>Hypocreomycetidae</taxon>
        <taxon>Glomerellales</taxon>
        <taxon>Glomerellaceae</taxon>
        <taxon>Colletotrichum</taxon>
        <taxon>Colletotrichum boninense species complex</taxon>
    </lineage>
</organism>
<dbReference type="PANTHER" id="PTHR47706">
    <property type="entry name" value="NMRA-LIKE FAMILY PROTEIN"/>
    <property type="match status" value="1"/>
</dbReference>
<dbReference type="InterPro" id="IPR008030">
    <property type="entry name" value="NmrA-like"/>
</dbReference>
<proteinExistence type="inferred from homology"/>
<keyword evidence="3" id="KW-0560">Oxidoreductase</keyword>
<name>A0A9P6HZB5_9PEZI</name>